<name>A0A9W9RC45_PENBR</name>
<keyword evidence="1" id="KW-1133">Transmembrane helix</keyword>
<accession>A0A9W9RC45</accession>
<protein>
    <recommendedName>
        <fullName evidence="4">Nucleotide-diphospho-sugar transferase</fullName>
    </recommendedName>
</protein>
<proteinExistence type="predicted"/>
<dbReference type="SUPFAM" id="SSF53448">
    <property type="entry name" value="Nucleotide-diphospho-sugar transferases"/>
    <property type="match status" value="1"/>
</dbReference>
<dbReference type="InterPro" id="IPR050587">
    <property type="entry name" value="GNT1/Glycosyltrans_8"/>
</dbReference>
<dbReference type="Proteomes" id="UP001148299">
    <property type="component" value="Unassembled WGS sequence"/>
</dbReference>
<dbReference type="InterPro" id="IPR029044">
    <property type="entry name" value="Nucleotide-diphossugar_trans"/>
</dbReference>
<dbReference type="AlphaFoldDB" id="A0A9W9RC45"/>
<evidence type="ECO:0000256" key="1">
    <source>
        <dbReference type="SAM" id="Phobius"/>
    </source>
</evidence>
<evidence type="ECO:0008006" key="4">
    <source>
        <dbReference type="Google" id="ProtNLM"/>
    </source>
</evidence>
<keyword evidence="1" id="KW-0472">Membrane</keyword>
<feature type="transmembrane region" description="Helical" evidence="1">
    <location>
        <begin position="12"/>
        <end position="30"/>
    </location>
</feature>
<comment type="caution">
    <text evidence="2">The sequence shown here is derived from an EMBL/GenBank/DDBJ whole genome shotgun (WGS) entry which is preliminary data.</text>
</comment>
<organism evidence="2 3">
    <name type="scientific">Penicillium brevicompactum</name>
    <dbReference type="NCBI Taxonomy" id="5074"/>
    <lineage>
        <taxon>Eukaryota</taxon>
        <taxon>Fungi</taxon>
        <taxon>Dikarya</taxon>
        <taxon>Ascomycota</taxon>
        <taxon>Pezizomycotina</taxon>
        <taxon>Eurotiomycetes</taxon>
        <taxon>Eurotiomycetidae</taxon>
        <taxon>Eurotiales</taxon>
        <taxon>Aspergillaceae</taxon>
        <taxon>Penicillium</taxon>
    </lineage>
</organism>
<reference evidence="2" key="2">
    <citation type="journal article" date="2023" name="IMA Fungus">
        <title>Comparative genomic study of the Penicillium genus elucidates a diverse pangenome and 15 lateral gene transfer events.</title>
        <authorList>
            <person name="Petersen C."/>
            <person name="Sorensen T."/>
            <person name="Nielsen M.R."/>
            <person name="Sondergaard T.E."/>
            <person name="Sorensen J.L."/>
            <person name="Fitzpatrick D.A."/>
            <person name="Frisvad J.C."/>
            <person name="Nielsen K.L."/>
        </authorList>
    </citation>
    <scope>NUCLEOTIDE SEQUENCE</scope>
    <source>
        <strain evidence="2">IBT 35675</strain>
    </source>
</reference>
<dbReference type="Gene3D" id="3.90.550.10">
    <property type="entry name" value="Spore Coat Polysaccharide Biosynthesis Protein SpsA, Chain A"/>
    <property type="match status" value="1"/>
</dbReference>
<keyword evidence="1" id="KW-0812">Transmembrane</keyword>
<keyword evidence="3" id="KW-1185">Reference proteome</keyword>
<dbReference type="PANTHER" id="PTHR11183">
    <property type="entry name" value="GLYCOGENIN SUBFAMILY MEMBER"/>
    <property type="match status" value="1"/>
</dbReference>
<gene>
    <name evidence="2" type="ORF">N7541_004579</name>
</gene>
<reference evidence="2" key="1">
    <citation type="submission" date="2022-12" db="EMBL/GenBank/DDBJ databases">
        <authorList>
            <person name="Petersen C."/>
        </authorList>
    </citation>
    <scope>NUCLEOTIDE SEQUENCE</scope>
    <source>
        <strain evidence="2">IBT 35675</strain>
    </source>
</reference>
<evidence type="ECO:0000313" key="3">
    <source>
        <dbReference type="Proteomes" id="UP001148299"/>
    </source>
</evidence>
<sequence>MSLPRQRTFPKPLQTIFLLFVGTFIVKTLVTLPCWELDSALGSLGHVDWSRFAYVQYATSTSHICNSLMIFESLDRLQAKADRVMIYPVEYSLEESDNKVASHLLRKARDQYNVKLVPAEIQSRASGDVTWASSFTKLLAFNQTQYDRVLSLDSDATVLQHMDELFLMQPCPVAMPLAYWRSANDSFMTSALMLVTPSTTEFGRVMNATQRSDETIYDMEIMNNLYQDRALVIPHDPYILLTGEFRSSDHANYLGEGNNNWNPDDVLQKAKYLHFSDWPVPKPASEPSDYILKEKQPSCHSNPITGELDDCRDRDRWLEFYADYSRRREEICGLDV</sequence>
<dbReference type="EMBL" id="JAPZBR010000003">
    <property type="protein sequence ID" value="KAJ5357421.1"/>
    <property type="molecule type" value="Genomic_DNA"/>
</dbReference>
<evidence type="ECO:0000313" key="2">
    <source>
        <dbReference type="EMBL" id="KAJ5357421.1"/>
    </source>
</evidence>